<dbReference type="PANTHER" id="PTHR12110:SF53">
    <property type="entry name" value="BLR5974 PROTEIN"/>
    <property type="match status" value="1"/>
</dbReference>
<evidence type="ECO:0000313" key="8">
    <source>
        <dbReference type="Proteomes" id="UP000260808"/>
    </source>
</evidence>
<reference evidence="8 9" key="1">
    <citation type="submission" date="2018-08" db="EMBL/GenBank/DDBJ databases">
        <title>A genome reference for cultivated species of the human gut microbiota.</title>
        <authorList>
            <person name="Zou Y."/>
            <person name="Xue W."/>
            <person name="Luo G."/>
        </authorList>
    </citation>
    <scope>NUCLEOTIDE SEQUENCE [LARGE SCALE GENOMIC DNA]</scope>
    <source>
        <strain evidence="7 9">AM21-18</strain>
        <strain evidence="6 11">AM22-7AC</strain>
        <strain evidence="5 10">AM32-6</strain>
        <strain evidence="4 8">TF01-20-2</strain>
    </source>
</reference>
<comment type="caution">
    <text evidence="7">The sequence shown here is derived from an EMBL/GenBank/DDBJ whole genome shotgun (WGS) entry which is preliminary data.</text>
</comment>
<dbReference type="Proteomes" id="UP000283981">
    <property type="component" value="Unassembled WGS sequence"/>
</dbReference>
<dbReference type="EMBL" id="QSIR01000015">
    <property type="protein sequence ID" value="RHD05246.1"/>
    <property type="molecule type" value="Genomic_DNA"/>
</dbReference>
<evidence type="ECO:0000313" key="3">
    <source>
        <dbReference type="EMBL" id="MDE1204394.1"/>
    </source>
</evidence>
<reference evidence="2" key="2">
    <citation type="submission" date="2021-10" db="EMBL/GenBank/DDBJ databases">
        <title>Collection of gut derived symbiotic bacterial strains cultured from healthy donors.</title>
        <authorList>
            <person name="Lin H."/>
            <person name="Littmann E."/>
            <person name="Claire K."/>
            <person name="Pamer E."/>
        </authorList>
    </citation>
    <scope>NUCLEOTIDE SEQUENCE</scope>
    <source>
        <strain evidence="2">MSK.23.18</strain>
    </source>
</reference>
<dbReference type="GeneID" id="57434908"/>
<reference evidence="3" key="3">
    <citation type="submission" date="2022-12" db="EMBL/GenBank/DDBJ databases">
        <title>Genome of R. gnavus strain RSHDN_120.</title>
        <authorList>
            <person name="Abdugheni R."/>
        </authorList>
    </citation>
    <scope>NUCLEOTIDE SEQUENCE</scope>
    <source>
        <strain evidence="3">RSHDN_120</strain>
    </source>
</reference>
<evidence type="ECO:0000313" key="11">
    <source>
        <dbReference type="Proteomes" id="UP000285697"/>
    </source>
</evidence>
<dbReference type="InterPro" id="IPR013022">
    <property type="entry name" value="Xyl_isomerase-like_TIM-brl"/>
</dbReference>
<dbReference type="RefSeq" id="WP_004841505.1">
    <property type="nucleotide sequence ID" value="NZ_BAABXJ010000001.1"/>
</dbReference>
<dbReference type="EMBL" id="JAPZEG010000015">
    <property type="protein sequence ID" value="MDE1204394.1"/>
    <property type="molecule type" value="Genomic_DNA"/>
</dbReference>
<evidence type="ECO:0000313" key="5">
    <source>
        <dbReference type="EMBL" id="RHD05246.1"/>
    </source>
</evidence>
<evidence type="ECO:0000313" key="10">
    <source>
        <dbReference type="Proteomes" id="UP000284472"/>
    </source>
</evidence>
<dbReference type="AlphaFoldDB" id="A0A396GBF6"/>
<evidence type="ECO:0000313" key="9">
    <source>
        <dbReference type="Proteomes" id="UP000283981"/>
    </source>
</evidence>
<dbReference type="GO" id="GO:0016853">
    <property type="term" value="F:isomerase activity"/>
    <property type="evidence" value="ECO:0007669"/>
    <property type="project" value="UniProtKB-KW"/>
</dbReference>
<evidence type="ECO:0000313" key="6">
    <source>
        <dbReference type="EMBL" id="RHG18154.1"/>
    </source>
</evidence>
<dbReference type="PANTHER" id="PTHR12110">
    <property type="entry name" value="HYDROXYPYRUVATE ISOMERASE"/>
    <property type="match status" value="1"/>
</dbReference>
<dbReference type="SUPFAM" id="SSF51658">
    <property type="entry name" value="Xylose isomerase-like"/>
    <property type="match status" value="1"/>
</dbReference>
<evidence type="ECO:0000313" key="4">
    <source>
        <dbReference type="EMBL" id="RGM25530.1"/>
    </source>
</evidence>
<name>A0A396GBF6_MEDGN</name>
<evidence type="ECO:0000313" key="2">
    <source>
        <dbReference type="EMBL" id="MCB5619078.1"/>
    </source>
</evidence>
<dbReference type="Proteomes" id="UP001297370">
    <property type="component" value="Unassembled WGS sequence"/>
</dbReference>
<dbReference type="Proteomes" id="UP001149331">
    <property type="component" value="Unassembled WGS sequence"/>
</dbReference>
<dbReference type="Gene3D" id="3.20.20.150">
    <property type="entry name" value="Divalent-metal-dependent TIM barrel enzymes"/>
    <property type="match status" value="1"/>
</dbReference>
<dbReference type="EMBL" id="JAJBOM010000008">
    <property type="protein sequence ID" value="MCB5619078.1"/>
    <property type="molecule type" value="Genomic_DNA"/>
</dbReference>
<dbReference type="InterPro" id="IPR050312">
    <property type="entry name" value="IolE/XylAMocC-like"/>
</dbReference>
<dbReference type="Pfam" id="PF01261">
    <property type="entry name" value="AP_endonuc_2"/>
    <property type="match status" value="1"/>
</dbReference>
<keyword evidence="7" id="KW-0413">Isomerase</keyword>
<proteinExistence type="predicted"/>
<sequence>MLVAARTHDYGKQPVDHLAKLLKSEGIEAAQLVLPKAFSEINSYEEVTPQLVEQIRKNFEEENIKIQILGCYMDLGNPDDEVRKNAVDTFKKCLKFNQILGASIVGTETAYPRLSLEEKKIWHPYMMDSVARLVEEAERLDVDMALEPVYWHPLEDLETTVEVFEKMNSNRLKMIFDPANVLEFPEIDQNAYWKEWLGALGHKIEAIHMKDFVEGPNKEYCPVCLGEGVIRYGEIVKWMKQHKPDIVVVREELDPKTAQKDIAYMRRLWMESV</sequence>
<dbReference type="EMBL" id="QRIS01000017">
    <property type="protein sequence ID" value="RHG83231.1"/>
    <property type="molecule type" value="Genomic_DNA"/>
</dbReference>
<dbReference type="EMBL" id="QRIA01000012">
    <property type="protein sequence ID" value="RHG18154.1"/>
    <property type="molecule type" value="Genomic_DNA"/>
</dbReference>
<feature type="domain" description="Xylose isomerase-like TIM barrel" evidence="1">
    <location>
        <begin position="21"/>
        <end position="267"/>
    </location>
</feature>
<dbReference type="Proteomes" id="UP000285697">
    <property type="component" value="Unassembled WGS sequence"/>
</dbReference>
<accession>A0A396GBF6</accession>
<dbReference type="Proteomes" id="UP000284472">
    <property type="component" value="Unassembled WGS sequence"/>
</dbReference>
<gene>
    <name evidence="7" type="ORF">DW243_10720</name>
    <name evidence="6" type="ORF">DW270_10305</name>
    <name evidence="5" type="ORF">DW812_10630</name>
    <name evidence="4" type="ORF">DXC31_02210</name>
    <name evidence="2" type="ORF">LIQ08_07870</name>
    <name evidence="3" type="ORF">O4N78_12610</name>
</gene>
<dbReference type="InterPro" id="IPR036237">
    <property type="entry name" value="Xyl_isomerase-like_sf"/>
</dbReference>
<evidence type="ECO:0000259" key="1">
    <source>
        <dbReference type="Pfam" id="PF01261"/>
    </source>
</evidence>
<protein>
    <submittedName>
        <fullName evidence="7">Sugar phosphate isomerase/epimerase</fullName>
    </submittedName>
</protein>
<evidence type="ECO:0000313" key="7">
    <source>
        <dbReference type="EMBL" id="RHG83231.1"/>
    </source>
</evidence>
<organism evidence="7 9">
    <name type="scientific">Mediterraneibacter gnavus</name>
    <name type="common">Ruminococcus gnavus</name>
    <dbReference type="NCBI Taxonomy" id="33038"/>
    <lineage>
        <taxon>Bacteria</taxon>
        <taxon>Bacillati</taxon>
        <taxon>Bacillota</taxon>
        <taxon>Clostridia</taxon>
        <taxon>Lachnospirales</taxon>
        <taxon>Lachnospiraceae</taxon>
        <taxon>Mediterraneibacter</taxon>
    </lineage>
</organism>
<dbReference type="Proteomes" id="UP000260808">
    <property type="component" value="Unassembled WGS sequence"/>
</dbReference>
<dbReference type="EMBL" id="QSSX01000003">
    <property type="protein sequence ID" value="RGM25530.1"/>
    <property type="molecule type" value="Genomic_DNA"/>
</dbReference>